<accession>A0A067JUZ4</accession>
<organism evidence="2 3">
    <name type="scientific">Jatropha curcas</name>
    <name type="common">Barbados nut</name>
    <dbReference type="NCBI Taxonomy" id="180498"/>
    <lineage>
        <taxon>Eukaryota</taxon>
        <taxon>Viridiplantae</taxon>
        <taxon>Streptophyta</taxon>
        <taxon>Embryophyta</taxon>
        <taxon>Tracheophyta</taxon>
        <taxon>Spermatophyta</taxon>
        <taxon>Magnoliopsida</taxon>
        <taxon>eudicotyledons</taxon>
        <taxon>Gunneridae</taxon>
        <taxon>Pentapetalae</taxon>
        <taxon>rosids</taxon>
        <taxon>fabids</taxon>
        <taxon>Malpighiales</taxon>
        <taxon>Euphorbiaceae</taxon>
        <taxon>Crotonoideae</taxon>
        <taxon>Jatropheae</taxon>
        <taxon>Jatropha</taxon>
    </lineage>
</organism>
<dbReference type="EMBL" id="KK915207">
    <property type="protein sequence ID" value="KDP23805.1"/>
    <property type="molecule type" value="Genomic_DNA"/>
</dbReference>
<name>A0A067JUZ4_JATCU</name>
<evidence type="ECO:0000313" key="3">
    <source>
        <dbReference type="Proteomes" id="UP000027138"/>
    </source>
</evidence>
<protein>
    <submittedName>
        <fullName evidence="2">Uncharacterized protein</fullName>
    </submittedName>
</protein>
<proteinExistence type="predicted"/>
<keyword evidence="3" id="KW-1185">Reference proteome</keyword>
<evidence type="ECO:0000256" key="1">
    <source>
        <dbReference type="SAM" id="MobiDB-lite"/>
    </source>
</evidence>
<gene>
    <name evidence="2" type="ORF">JCGZ_00137</name>
</gene>
<evidence type="ECO:0000313" key="2">
    <source>
        <dbReference type="EMBL" id="KDP23805.1"/>
    </source>
</evidence>
<dbReference type="AlphaFoldDB" id="A0A067JUZ4"/>
<dbReference type="Proteomes" id="UP000027138">
    <property type="component" value="Unassembled WGS sequence"/>
</dbReference>
<reference evidence="2 3" key="1">
    <citation type="journal article" date="2014" name="PLoS ONE">
        <title>Global Analysis of Gene Expression Profiles in Physic Nut (Jatropha curcas L.) Seedlings Exposed to Salt Stress.</title>
        <authorList>
            <person name="Zhang L."/>
            <person name="Zhang C."/>
            <person name="Wu P."/>
            <person name="Chen Y."/>
            <person name="Li M."/>
            <person name="Jiang H."/>
            <person name="Wu G."/>
        </authorList>
    </citation>
    <scope>NUCLEOTIDE SEQUENCE [LARGE SCALE GENOMIC DNA]</scope>
    <source>
        <strain evidence="3">cv. GZQX0401</strain>
        <tissue evidence="2">Young leaves</tissue>
    </source>
</reference>
<feature type="region of interest" description="Disordered" evidence="1">
    <location>
        <begin position="64"/>
        <end position="116"/>
    </location>
</feature>
<sequence>MVFSIPAIVSIDSLMENIRVEKLETHLAAPHYWSRLLLTKNEEQELSMKTVSFRASGGSTSVDGGWNHVQWRQTNRSPPRSGRAVAGNAVQGERGGCRALEEEEERKERKRKKRWF</sequence>